<proteinExistence type="predicted"/>
<comment type="caution">
    <text evidence="1">The sequence shown here is derived from an EMBL/GenBank/DDBJ whole genome shotgun (WGS) entry which is preliminary data.</text>
</comment>
<evidence type="ECO:0000313" key="2">
    <source>
        <dbReference type="Proteomes" id="UP000673552"/>
    </source>
</evidence>
<dbReference type="OrthoDB" id="240175at2759"/>
<dbReference type="Proteomes" id="UP000673552">
    <property type="component" value="Chromosome 34"/>
</dbReference>
<evidence type="ECO:0000313" key="1">
    <source>
        <dbReference type="EMBL" id="KAG5468212.1"/>
    </source>
</evidence>
<accession>A0A836GIB8</accession>
<protein>
    <submittedName>
        <fullName evidence="1">Uncharacterized protein</fullName>
    </submittedName>
</protein>
<dbReference type="GeneID" id="92512287"/>
<organism evidence="1 2">
    <name type="scientific">Leishmania martiniquensis</name>
    <dbReference type="NCBI Taxonomy" id="1580590"/>
    <lineage>
        <taxon>Eukaryota</taxon>
        <taxon>Discoba</taxon>
        <taxon>Euglenozoa</taxon>
        <taxon>Kinetoplastea</taxon>
        <taxon>Metakinetoplastina</taxon>
        <taxon>Trypanosomatida</taxon>
        <taxon>Trypanosomatidae</taxon>
        <taxon>Leishmaniinae</taxon>
        <taxon>Leishmania</taxon>
    </lineage>
</organism>
<sequence length="343" mass="36953">MWGFDAYAEGLAALPNSDGVSLADFTSEREVAAPPRYLCKQNRNGDVFDAQGNLLSAAEAHSATTWRTHHAFSGRCAFVKETAAAGGTTAPCFTAPTWAEQAWTAYQSWSVVFRLRSVTTDEPHILLSVAPAYFPNLVSITGETRKADAATLASLPGAPSAEEEAIYNKRILETPLIWEEPYALSVECTPHGVFLWSDHWGIFGKKVADRCMEARQEGEKRSGMAKLFSPDSPLSSMEADELSAPTVYDAALRLRWNATDAGAESSADGVPARTVTPTLSVELKTASDNEAGGAAVTTRTKGAGQDLWQHLVELPLPLDNVARKAAFRPYVTLMESGDAVEVV</sequence>
<dbReference type="RefSeq" id="XP_067175150.1">
    <property type="nucleotide sequence ID" value="XM_067319775.1"/>
</dbReference>
<dbReference type="KEGG" id="lmat:92512287"/>
<reference evidence="1 2" key="1">
    <citation type="submission" date="2021-03" db="EMBL/GenBank/DDBJ databases">
        <title>Leishmania (Mundinia) martiniquensis Genome sequencing and assembly.</title>
        <authorList>
            <person name="Almutairi H."/>
            <person name="Gatherer D."/>
        </authorList>
    </citation>
    <scope>NUCLEOTIDE SEQUENCE [LARGE SCALE GENOMIC DNA]</scope>
    <source>
        <strain evidence="1">LSCM1</strain>
    </source>
</reference>
<name>A0A836GIB8_9TRYP</name>
<dbReference type="AlphaFoldDB" id="A0A836GIB8"/>
<gene>
    <name evidence="1" type="ORF">LSCM1_02189</name>
</gene>
<dbReference type="EMBL" id="JAFEUZ010000034">
    <property type="protein sequence ID" value="KAG5468212.1"/>
    <property type="molecule type" value="Genomic_DNA"/>
</dbReference>
<keyword evidence="2" id="KW-1185">Reference proteome</keyword>